<dbReference type="NCBIfam" id="TIGR01931">
    <property type="entry name" value="cysJ"/>
    <property type="match status" value="1"/>
</dbReference>
<comment type="cofactor">
    <cofactor evidence="12">
        <name>FAD</name>
        <dbReference type="ChEBI" id="CHEBI:57692"/>
    </cofactor>
    <text evidence="12">Binds 1 FAD per subunit.</text>
</comment>
<dbReference type="InterPro" id="IPR001433">
    <property type="entry name" value="OxRdtase_FAD/NAD-bd"/>
</dbReference>
<dbReference type="PANTHER" id="PTHR19384:SF128">
    <property type="entry name" value="NADPH OXIDOREDUCTASE A"/>
    <property type="match status" value="1"/>
</dbReference>
<dbReference type="EC" id="1.8.1.2" evidence="1"/>
<dbReference type="InterPro" id="IPR008254">
    <property type="entry name" value="Flavodoxin/NO_synth"/>
</dbReference>
<feature type="binding site" evidence="12">
    <location>
        <position position="330"/>
    </location>
    <ligand>
        <name>FAD</name>
        <dbReference type="ChEBI" id="CHEBI:57692"/>
    </ligand>
</feature>
<gene>
    <name evidence="16" type="ORF">CSW08_07865</name>
</gene>
<evidence type="ECO:0000256" key="1">
    <source>
        <dbReference type="ARBA" id="ARBA00012604"/>
    </source>
</evidence>
<dbReference type="InterPro" id="IPR001709">
    <property type="entry name" value="Flavoprot_Pyr_Nucl_cyt_Rdtase"/>
</dbReference>
<feature type="region of interest" description="Disordered" evidence="13">
    <location>
        <begin position="50"/>
        <end position="69"/>
    </location>
</feature>
<comment type="caution">
    <text evidence="16">The sequence shown here is derived from an EMBL/GenBank/DDBJ whole genome shotgun (WGS) entry which is preliminary data.</text>
</comment>
<evidence type="ECO:0000259" key="14">
    <source>
        <dbReference type="PROSITE" id="PS50902"/>
    </source>
</evidence>
<evidence type="ECO:0000256" key="5">
    <source>
        <dbReference type="ARBA" id="ARBA00022643"/>
    </source>
</evidence>
<feature type="binding site" evidence="12">
    <location>
        <position position="607"/>
    </location>
    <ligand>
        <name>FAD</name>
        <dbReference type="ChEBI" id="CHEBI:57692"/>
    </ligand>
</feature>
<dbReference type="SUPFAM" id="SSF63380">
    <property type="entry name" value="Riboflavin synthase domain-like"/>
    <property type="match status" value="1"/>
</dbReference>
<evidence type="ECO:0000256" key="9">
    <source>
        <dbReference type="ARBA" id="ARBA00023002"/>
    </source>
</evidence>
<evidence type="ECO:0000256" key="6">
    <source>
        <dbReference type="ARBA" id="ARBA00022827"/>
    </source>
</evidence>
<keyword evidence="3" id="KW-0028">Amino-acid biosynthesis</keyword>
<feature type="binding site" evidence="12">
    <location>
        <position position="569"/>
    </location>
    <ligand>
        <name>NADP(+)</name>
        <dbReference type="ChEBI" id="CHEBI:58349"/>
    </ligand>
</feature>
<dbReference type="InterPro" id="IPR001094">
    <property type="entry name" value="Flavdoxin-like"/>
</dbReference>
<dbReference type="Pfam" id="PF00667">
    <property type="entry name" value="FAD_binding_1"/>
    <property type="match status" value="1"/>
</dbReference>
<comment type="cofactor">
    <cofactor evidence="12">
        <name>FMN</name>
        <dbReference type="ChEBI" id="CHEBI:58210"/>
    </cofactor>
    <text evidence="12">Binds 1 FMN per subunit.</text>
</comment>
<dbReference type="Proteomes" id="UP000233435">
    <property type="component" value="Unassembled WGS sequence"/>
</dbReference>
<dbReference type="InterPro" id="IPR017927">
    <property type="entry name" value="FAD-bd_FR_type"/>
</dbReference>
<protein>
    <recommendedName>
        <fullName evidence="1">assimilatory sulfite reductase (NADPH)</fullName>
        <ecNumber evidence="1">1.8.1.2</ecNumber>
    </recommendedName>
</protein>
<evidence type="ECO:0000256" key="13">
    <source>
        <dbReference type="SAM" id="MobiDB-lite"/>
    </source>
</evidence>
<dbReference type="InterPro" id="IPR010199">
    <property type="entry name" value="CysJ"/>
</dbReference>
<dbReference type="GO" id="GO:0004783">
    <property type="term" value="F:sulfite reductase (NADPH) activity"/>
    <property type="evidence" value="ECO:0007669"/>
    <property type="project" value="UniProtKB-EC"/>
</dbReference>
<keyword evidence="6 12" id="KW-0274">FAD</keyword>
<keyword evidence="10" id="KW-0198">Cysteine biosynthesis</keyword>
<evidence type="ECO:0000256" key="12">
    <source>
        <dbReference type="PIRSR" id="PIRSR000207-1"/>
    </source>
</evidence>
<dbReference type="PANTHER" id="PTHR19384">
    <property type="entry name" value="NITRIC OXIDE SYNTHASE-RELATED"/>
    <property type="match status" value="1"/>
</dbReference>
<organism evidence="16 17">
    <name type="scientific">Confluentibacter flavum</name>
    <dbReference type="NCBI Taxonomy" id="1909700"/>
    <lineage>
        <taxon>Bacteria</taxon>
        <taxon>Pseudomonadati</taxon>
        <taxon>Bacteroidota</taxon>
        <taxon>Flavobacteriia</taxon>
        <taxon>Flavobacteriales</taxon>
        <taxon>Flavobacteriaceae</taxon>
        <taxon>Confluentibacter</taxon>
    </lineage>
</organism>
<dbReference type="Gene3D" id="1.20.990.10">
    <property type="entry name" value="NADPH-cytochrome p450 Reductase, Chain A, domain 3"/>
    <property type="match status" value="1"/>
</dbReference>
<dbReference type="RefSeq" id="WP_106659358.1">
    <property type="nucleotide sequence ID" value="NZ_PJEO01000024.1"/>
</dbReference>
<dbReference type="PRINTS" id="PR00369">
    <property type="entry name" value="FLAVODOXIN"/>
</dbReference>
<comment type="catalytic activity">
    <reaction evidence="11">
        <text>hydrogen sulfide + 3 NADP(+) + 3 H2O = sulfite + 3 NADPH + 4 H(+)</text>
        <dbReference type="Rhea" id="RHEA:13801"/>
        <dbReference type="ChEBI" id="CHEBI:15377"/>
        <dbReference type="ChEBI" id="CHEBI:15378"/>
        <dbReference type="ChEBI" id="CHEBI:17359"/>
        <dbReference type="ChEBI" id="CHEBI:29919"/>
        <dbReference type="ChEBI" id="CHEBI:57783"/>
        <dbReference type="ChEBI" id="CHEBI:58349"/>
        <dbReference type="EC" id="1.8.1.2"/>
    </reaction>
</comment>
<feature type="binding site" evidence="12">
    <location>
        <begin position="427"/>
        <end position="430"/>
    </location>
    <ligand>
        <name>FAD</name>
        <dbReference type="ChEBI" id="CHEBI:57692"/>
    </ligand>
</feature>
<name>A0A2N3HKT2_9FLAO</name>
<dbReference type="SUPFAM" id="SSF52343">
    <property type="entry name" value="Ferredoxin reductase-like, C-terminal NADP-linked domain"/>
    <property type="match status" value="1"/>
</dbReference>
<dbReference type="InterPro" id="IPR039261">
    <property type="entry name" value="FNR_nucleotide-bd"/>
</dbReference>
<feature type="compositionally biased region" description="Polar residues" evidence="13">
    <location>
        <begin position="53"/>
        <end position="69"/>
    </location>
</feature>
<dbReference type="GO" id="GO:0019344">
    <property type="term" value="P:cysteine biosynthetic process"/>
    <property type="evidence" value="ECO:0007669"/>
    <property type="project" value="UniProtKB-KW"/>
</dbReference>
<evidence type="ECO:0000313" key="16">
    <source>
        <dbReference type="EMBL" id="PKQ45468.1"/>
    </source>
</evidence>
<keyword evidence="17" id="KW-1185">Reference proteome</keyword>
<dbReference type="GO" id="GO:0005829">
    <property type="term" value="C:cytosol"/>
    <property type="evidence" value="ECO:0007669"/>
    <property type="project" value="TreeGrafter"/>
</dbReference>
<feature type="domain" description="Flavodoxin-like" evidence="14">
    <location>
        <begin position="73"/>
        <end position="211"/>
    </location>
</feature>
<dbReference type="GO" id="GO:0010181">
    <property type="term" value="F:FMN binding"/>
    <property type="evidence" value="ECO:0007669"/>
    <property type="project" value="InterPro"/>
</dbReference>
<evidence type="ECO:0000256" key="4">
    <source>
        <dbReference type="ARBA" id="ARBA00022630"/>
    </source>
</evidence>
<dbReference type="InterPro" id="IPR017938">
    <property type="entry name" value="Riboflavin_synthase-like_b-brl"/>
</dbReference>
<dbReference type="InterPro" id="IPR003097">
    <property type="entry name" value="CysJ-like_FAD-binding"/>
</dbReference>
<keyword evidence="9" id="KW-0560">Oxidoreductase</keyword>
<accession>A0A2N3HKT2</accession>
<dbReference type="Pfam" id="PF00258">
    <property type="entry name" value="Flavodoxin_1"/>
    <property type="match status" value="1"/>
</dbReference>
<keyword evidence="4" id="KW-0285">Flavoprotein</keyword>
<keyword evidence="2" id="KW-0813">Transport</keyword>
<dbReference type="PROSITE" id="PS50902">
    <property type="entry name" value="FLAVODOXIN_LIKE"/>
    <property type="match status" value="1"/>
</dbReference>
<dbReference type="FunFam" id="3.40.50.80:FF:000001">
    <property type="entry name" value="NADPH--cytochrome P450 reductase 1"/>
    <property type="match status" value="1"/>
</dbReference>
<dbReference type="PROSITE" id="PS51384">
    <property type="entry name" value="FAD_FR"/>
    <property type="match status" value="1"/>
</dbReference>
<dbReference type="GO" id="GO:0050660">
    <property type="term" value="F:flavin adenine dinucleotide binding"/>
    <property type="evidence" value="ECO:0007669"/>
    <property type="project" value="InterPro"/>
</dbReference>
<dbReference type="CDD" id="cd06199">
    <property type="entry name" value="SiR"/>
    <property type="match status" value="1"/>
</dbReference>
<evidence type="ECO:0000256" key="11">
    <source>
        <dbReference type="ARBA" id="ARBA00052219"/>
    </source>
</evidence>
<feature type="binding site" evidence="12">
    <location>
        <begin position="527"/>
        <end position="528"/>
    </location>
    <ligand>
        <name>NADP(+)</name>
        <dbReference type="ChEBI" id="CHEBI:58349"/>
    </ligand>
</feature>
<proteinExistence type="predicted"/>
<dbReference type="Gene3D" id="3.40.50.80">
    <property type="entry name" value="Nucleotide-binding domain of ferredoxin-NADP reductase (FNR) module"/>
    <property type="match status" value="1"/>
</dbReference>
<sequence>MDIKKGLERGPFNDKQAEKLNEALSGLDSGQLQWLSGYFSGISQVSPAAIATADQQQPAPSENTASESQTEKLNILFGSHTGNSEALAYDLASKAKEKGIETEVSDMASFKPRNLKKISNLAVIVSTHGLGEPPVQAEDLYNFLHGKKAPDLSHVRFSVLALGDSSYVDFCQTGKDFDAALEKLGAQRIGSRQDCDVDYEEEAEAWQQTFLQALSKSSNAESAVEVPNYTTAPVKETKYSRNNPFEATILEKVRLNGRGSSKETIHLELDLEGSGLQYEPGDALGVYGANPTSLIEKVLSATNLSGNEKVQSHKGEKSLKEALTYDYELTPLSRVNLSKYEELIGSTKLKEVLSDNMKILEYLPGRDFLDLLEEEPHKFEANELLSVLRKNTPRMYSIASSQDAVENEVHLLVSVVRYSAFGREKEGHCSATLADRLQVDDKVKVFVDKNSRFKLPTDPEAPVIMIGPGTGVAPFRAFMQHREVSEKKGPSWLFFGDRNFTTDFLYQTEWQQYLKEGVLTKADVAFSRDQEQRFYVQHRMMEKGKELYDWLEKGAHFYVCGDAKKMAKDVDIALREIIQQQGGVTPEKAEEYIKYLQVSKRYQSDVY</sequence>
<dbReference type="Gene3D" id="2.40.30.10">
    <property type="entry name" value="Translation factors"/>
    <property type="match status" value="1"/>
</dbReference>
<keyword evidence="8" id="KW-0249">Electron transport</keyword>
<evidence type="ECO:0000256" key="7">
    <source>
        <dbReference type="ARBA" id="ARBA00022857"/>
    </source>
</evidence>
<evidence type="ECO:0000259" key="15">
    <source>
        <dbReference type="PROSITE" id="PS51384"/>
    </source>
</evidence>
<dbReference type="SUPFAM" id="SSF52218">
    <property type="entry name" value="Flavoproteins"/>
    <property type="match status" value="1"/>
</dbReference>
<dbReference type="PRINTS" id="PR00371">
    <property type="entry name" value="FPNCR"/>
</dbReference>
<feature type="binding site" evidence="12">
    <location>
        <begin position="394"/>
        <end position="397"/>
    </location>
    <ligand>
        <name>FAD</name>
        <dbReference type="ChEBI" id="CHEBI:57692"/>
    </ligand>
</feature>
<feature type="domain" description="FAD-binding FR-type" evidence="15">
    <location>
        <begin position="242"/>
        <end position="456"/>
    </location>
</feature>
<feature type="binding site" evidence="12">
    <location>
        <begin position="162"/>
        <end position="171"/>
    </location>
    <ligand>
        <name>FMN</name>
        <dbReference type="ChEBI" id="CHEBI:58210"/>
    </ligand>
</feature>
<dbReference type="InterPro" id="IPR029039">
    <property type="entry name" value="Flavoprotein-like_sf"/>
</dbReference>
<feature type="binding site" evidence="12">
    <location>
        <position position="418"/>
    </location>
    <ligand>
        <name>FAD</name>
        <dbReference type="ChEBI" id="CHEBI:57692"/>
    </ligand>
</feature>
<evidence type="ECO:0000256" key="8">
    <source>
        <dbReference type="ARBA" id="ARBA00022982"/>
    </source>
</evidence>
<dbReference type="OrthoDB" id="9789468at2"/>
<dbReference type="EMBL" id="PJEO01000024">
    <property type="protein sequence ID" value="PKQ45468.1"/>
    <property type="molecule type" value="Genomic_DNA"/>
</dbReference>
<reference evidence="16 17" key="1">
    <citation type="submission" date="2017-12" db="EMBL/GenBank/DDBJ databases">
        <title>Confluentibacter flavum sp. nov., isolated from the saline lake.</title>
        <authorList>
            <person name="Yu L."/>
        </authorList>
    </citation>
    <scope>NUCLEOTIDE SEQUENCE [LARGE SCALE GENOMIC DNA]</scope>
    <source>
        <strain evidence="16 17">3B</strain>
    </source>
</reference>
<dbReference type="AlphaFoldDB" id="A0A2N3HKT2"/>
<dbReference type="Pfam" id="PF00175">
    <property type="entry name" value="NAD_binding_1"/>
    <property type="match status" value="1"/>
</dbReference>
<keyword evidence="5 12" id="KW-0288">FMN</keyword>
<dbReference type="PIRSF" id="PIRSF000207">
    <property type="entry name" value="SiR-FP_CysJ"/>
    <property type="match status" value="1"/>
</dbReference>
<evidence type="ECO:0000256" key="3">
    <source>
        <dbReference type="ARBA" id="ARBA00022605"/>
    </source>
</evidence>
<evidence type="ECO:0000256" key="10">
    <source>
        <dbReference type="ARBA" id="ARBA00023192"/>
    </source>
</evidence>
<dbReference type="Gene3D" id="3.40.50.360">
    <property type="match status" value="1"/>
</dbReference>
<dbReference type="InterPro" id="IPR023173">
    <property type="entry name" value="NADPH_Cyt_P450_Rdtase_alpha"/>
</dbReference>
<evidence type="ECO:0000256" key="2">
    <source>
        <dbReference type="ARBA" id="ARBA00022448"/>
    </source>
</evidence>
<keyword evidence="7 12" id="KW-0521">NADP</keyword>
<feature type="binding site" evidence="12">
    <location>
        <begin position="126"/>
        <end position="129"/>
    </location>
    <ligand>
        <name>FMN</name>
        <dbReference type="ChEBI" id="CHEBI:58210"/>
    </ligand>
</feature>
<evidence type="ECO:0000313" key="17">
    <source>
        <dbReference type="Proteomes" id="UP000233435"/>
    </source>
</evidence>